<comment type="caution">
    <text evidence="1">The sequence shown here is derived from an EMBL/GenBank/DDBJ whole genome shotgun (WGS) entry which is preliminary data.</text>
</comment>
<evidence type="ECO:0000313" key="1">
    <source>
        <dbReference type="EMBL" id="PSL04823.1"/>
    </source>
</evidence>
<dbReference type="Proteomes" id="UP000243528">
    <property type="component" value="Unassembled WGS sequence"/>
</dbReference>
<reference evidence="1 2" key="1">
    <citation type="submission" date="2018-03" db="EMBL/GenBank/DDBJ databases">
        <title>Genomic Encyclopedia of Archaeal and Bacterial Type Strains, Phase II (KMG-II): from individual species to whole genera.</title>
        <authorList>
            <person name="Goeker M."/>
        </authorList>
    </citation>
    <scope>NUCLEOTIDE SEQUENCE [LARGE SCALE GENOMIC DNA]</scope>
    <source>
        <strain evidence="1 2">DSM 45211</strain>
    </source>
</reference>
<proteinExistence type="predicted"/>
<protein>
    <submittedName>
        <fullName evidence="1">Uncharacterized protein</fullName>
    </submittedName>
</protein>
<keyword evidence="2" id="KW-1185">Reference proteome</keyword>
<dbReference type="AlphaFoldDB" id="A0A2P8E5T8"/>
<name>A0A2P8E5T8_9ACTN</name>
<dbReference type="Gene3D" id="2.60.120.260">
    <property type="entry name" value="Galactose-binding domain-like"/>
    <property type="match status" value="1"/>
</dbReference>
<dbReference type="EMBL" id="PYGE01000005">
    <property type="protein sequence ID" value="PSL04823.1"/>
    <property type="molecule type" value="Genomic_DNA"/>
</dbReference>
<sequence>LTLDLSTWTGNTTINNIKVWVRGTTNNDWSGTYDIGAGYFSSNEPTTMLWDFEDGTTGGWIPESNVESVEAVTTFANRPRAPEEGDYALEASSATVPADTPRVISVTPDNPLDLTDAEHLVMSVNSYGAAGLGISDYEAIVRVWSGDQMIEGQASDYQPNRWNLLSADVSDWEHRSSITKIEVSFRGLGSSDDWGGRFQIDKIGWL</sequence>
<gene>
    <name evidence="1" type="ORF">CLV30_105291</name>
</gene>
<accession>A0A2P8E5T8</accession>
<organism evidence="1 2">
    <name type="scientific">Haloactinopolyspora alba</name>
    <dbReference type="NCBI Taxonomy" id="648780"/>
    <lineage>
        <taxon>Bacteria</taxon>
        <taxon>Bacillati</taxon>
        <taxon>Actinomycetota</taxon>
        <taxon>Actinomycetes</taxon>
        <taxon>Jiangellales</taxon>
        <taxon>Jiangellaceae</taxon>
        <taxon>Haloactinopolyspora</taxon>
    </lineage>
</organism>
<evidence type="ECO:0000313" key="2">
    <source>
        <dbReference type="Proteomes" id="UP000243528"/>
    </source>
</evidence>
<feature type="non-terminal residue" evidence="1">
    <location>
        <position position="1"/>
    </location>
</feature>